<protein>
    <recommendedName>
        <fullName evidence="1">YgjP-like metallopeptidase domain-containing protein</fullName>
    </recommendedName>
</protein>
<reference evidence="3" key="1">
    <citation type="submission" date="2015-10" db="EMBL/GenBank/DDBJ databases">
        <title>Niche specialization of a soil ammonia-oxidizing archaeon, Candidatus Nitrosocosmicus oleophilus.</title>
        <authorList>
            <person name="Jung M.-Y."/>
            <person name="Rhee S.-K."/>
        </authorList>
    </citation>
    <scope>NUCLEOTIDE SEQUENCE [LARGE SCALE GENOMIC DNA]</scope>
    <source>
        <strain evidence="3">MY3</strain>
    </source>
</reference>
<feature type="domain" description="YgjP-like metallopeptidase" evidence="1">
    <location>
        <begin position="35"/>
        <end position="232"/>
    </location>
</feature>
<evidence type="ECO:0000313" key="2">
    <source>
        <dbReference type="EMBL" id="ALI37933.1"/>
    </source>
</evidence>
<dbReference type="PANTHER" id="PTHR30399">
    <property type="entry name" value="UNCHARACTERIZED PROTEIN YGJP"/>
    <property type="match status" value="1"/>
</dbReference>
<dbReference type="RefSeq" id="WP_196816906.1">
    <property type="nucleotide sequence ID" value="NZ_CP012850.1"/>
</dbReference>
<dbReference type="GeneID" id="60423543"/>
<dbReference type="CDD" id="cd07344">
    <property type="entry name" value="M48_yhfN_like"/>
    <property type="match status" value="1"/>
</dbReference>
<dbReference type="KEGG" id="taa:NMY3_03752"/>
<dbReference type="InterPro" id="IPR002725">
    <property type="entry name" value="YgjP-like_metallopeptidase"/>
</dbReference>
<dbReference type="OrthoDB" id="308128at2157"/>
<proteinExistence type="predicted"/>
<keyword evidence="3" id="KW-1185">Reference proteome</keyword>
<dbReference type="EMBL" id="CP012850">
    <property type="protein sequence ID" value="ALI37933.1"/>
    <property type="molecule type" value="Genomic_DNA"/>
</dbReference>
<dbReference type="Gene3D" id="3.30.2010.10">
    <property type="entry name" value="Metalloproteases ('zincins'), catalytic domain"/>
    <property type="match status" value="1"/>
</dbReference>
<dbReference type="InterPro" id="IPR053136">
    <property type="entry name" value="UTP_pyrophosphatase-like"/>
</dbReference>
<dbReference type="Pfam" id="PF01863">
    <property type="entry name" value="YgjP-like"/>
    <property type="match status" value="1"/>
</dbReference>
<organism evidence="2 3">
    <name type="scientific">Candidatus Nitrosocosmicus oleophilus</name>
    <dbReference type="NCBI Taxonomy" id="1353260"/>
    <lineage>
        <taxon>Archaea</taxon>
        <taxon>Nitrososphaerota</taxon>
        <taxon>Nitrososphaeria</taxon>
        <taxon>Nitrososphaerales</taxon>
        <taxon>Nitrososphaeraceae</taxon>
        <taxon>Candidatus Nitrosocosmicus</taxon>
    </lineage>
</organism>
<dbReference type="Proteomes" id="UP000058925">
    <property type="component" value="Chromosome"/>
</dbReference>
<evidence type="ECO:0000313" key="3">
    <source>
        <dbReference type="Proteomes" id="UP000058925"/>
    </source>
</evidence>
<dbReference type="PANTHER" id="PTHR30399:SF1">
    <property type="entry name" value="UTP PYROPHOSPHATASE"/>
    <property type="match status" value="1"/>
</dbReference>
<sequence length="239" mass="28125">MIAQSSFNHKHKIIYDNSVLEFQIIRSQRRRKTNEILIEYGNVSVRTSTSSSLKEIESLVSKKAKWIFQKIKEQDNPDASINIPVYQNNSTLPYLGKNYGLRIIGHNSNLLNFTNDGFVIYTNRRNVKRIYEQWLTDMAYPIISPIIVKYSKLLNVSPKKILLKKLKSRWGSATYRNIINLNIHLLKAPLDVIEYVVLHELSHLIERNHSKRFWKIVSDHMSDYKIKIRWLKVNGPYII</sequence>
<evidence type="ECO:0000259" key="1">
    <source>
        <dbReference type="Pfam" id="PF01863"/>
    </source>
</evidence>
<dbReference type="AlphaFoldDB" id="A0A654M539"/>
<accession>A0A654M539</accession>
<name>A0A654M539_9ARCH</name>
<gene>
    <name evidence="2" type="ORF">NMY3_03752</name>
</gene>